<sequence>MRIAPVLALGLLPLLGGCQWLPWNEEPRSPAPVRLQGELSRAGEMLMLLTCGQQHRLLLLDAGQLGLEEAAAQLQAGTTPLFADLGGQLDAAPQSGDGLYAVERLYRLQAEGPGCDDANFKRLIVHASGNEPGWSVRVSGGGMVLERPNTAPLALPYLEESLPDGRLSFSSEADGQRIELWLTPERCEDSMSGTVSHLQARLRVNREAPLSGCAALGGARN</sequence>
<gene>
    <name evidence="1" type="ORF">SAMN05216229_10730</name>
</gene>
<proteinExistence type="predicted"/>
<name>A0A1I5TYC9_9GAMM</name>
<keyword evidence="2" id="KW-1185">Reference proteome</keyword>
<dbReference type="RefSeq" id="WP_092430953.1">
    <property type="nucleotide sequence ID" value="NZ_FOXM01000007.1"/>
</dbReference>
<keyword evidence="1" id="KW-0449">Lipoprotein</keyword>
<reference evidence="2" key="1">
    <citation type="submission" date="2016-10" db="EMBL/GenBank/DDBJ databases">
        <authorList>
            <person name="Varghese N."/>
            <person name="Submissions S."/>
        </authorList>
    </citation>
    <scope>NUCLEOTIDE SEQUENCE [LARGE SCALE GENOMIC DNA]</scope>
    <source>
        <strain evidence="2">JCM 18195</strain>
    </source>
</reference>
<evidence type="ECO:0000313" key="1">
    <source>
        <dbReference type="EMBL" id="SFP88053.1"/>
    </source>
</evidence>
<dbReference type="OrthoDB" id="8776561at2"/>
<dbReference type="EMBL" id="FOXM01000007">
    <property type="protein sequence ID" value="SFP88053.1"/>
    <property type="molecule type" value="Genomic_DNA"/>
</dbReference>
<protein>
    <submittedName>
        <fullName evidence="1">Putative lipoprotein</fullName>
    </submittedName>
</protein>
<evidence type="ECO:0000313" key="2">
    <source>
        <dbReference type="Proteomes" id="UP000243084"/>
    </source>
</evidence>
<organism evidence="1 2">
    <name type="scientific">Geopseudomonas sagittaria</name>
    <dbReference type="NCBI Taxonomy" id="1135990"/>
    <lineage>
        <taxon>Bacteria</taxon>
        <taxon>Pseudomonadati</taxon>
        <taxon>Pseudomonadota</taxon>
        <taxon>Gammaproteobacteria</taxon>
        <taxon>Pseudomonadales</taxon>
        <taxon>Pseudomonadaceae</taxon>
        <taxon>Geopseudomonas</taxon>
    </lineage>
</organism>
<accession>A0A1I5TYC9</accession>
<dbReference type="AlphaFoldDB" id="A0A1I5TYC9"/>
<dbReference type="Proteomes" id="UP000243084">
    <property type="component" value="Unassembled WGS sequence"/>
</dbReference>
<dbReference type="PROSITE" id="PS51257">
    <property type="entry name" value="PROKAR_LIPOPROTEIN"/>
    <property type="match status" value="1"/>
</dbReference>